<evidence type="ECO:0000313" key="3">
    <source>
        <dbReference type="Proteomes" id="UP000265618"/>
    </source>
</evidence>
<dbReference type="AlphaFoldDB" id="A0A391PB24"/>
<proteinExistence type="predicted"/>
<comment type="caution">
    <text evidence="2">The sequence shown here is derived from an EMBL/GenBank/DDBJ whole genome shotgun (WGS) entry which is preliminary data.</text>
</comment>
<evidence type="ECO:0000313" key="2">
    <source>
        <dbReference type="EMBL" id="GCA64612.1"/>
    </source>
</evidence>
<name>A0A391PB24_9EUKA</name>
<accession>A0A391PB24</accession>
<organism evidence="2 3">
    <name type="scientific">Kipferlia bialata</name>
    <dbReference type="NCBI Taxonomy" id="797122"/>
    <lineage>
        <taxon>Eukaryota</taxon>
        <taxon>Metamonada</taxon>
        <taxon>Carpediemonas-like organisms</taxon>
        <taxon>Kipferlia</taxon>
    </lineage>
</organism>
<feature type="region of interest" description="Disordered" evidence="1">
    <location>
        <begin position="30"/>
        <end position="69"/>
    </location>
</feature>
<keyword evidence="3" id="KW-1185">Reference proteome</keyword>
<dbReference type="Proteomes" id="UP000265618">
    <property type="component" value="Unassembled WGS sequence"/>
</dbReference>
<reference evidence="2 3" key="1">
    <citation type="journal article" date="2018" name="PLoS ONE">
        <title>The draft genome of Kipferlia bialata reveals reductive genome evolution in fornicate parasites.</title>
        <authorList>
            <person name="Tanifuji G."/>
            <person name="Takabayashi S."/>
            <person name="Kume K."/>
            <person name="Takagi M."/>
            <person name="Nakayama T."/>
            <person name="Kamikawa R."/>
            <person name="Inagaki Y."/>
            <person name="Hashimoto T."/>
        </authorList>
    </citation>
    <scope>NUCLEOTIDE SEQUENCE [LARGE SCALE GENOMIC DNA]</scope>
    <source>
        <strain evidence="2">NY0173</strain>
    </source>
</reference>
<protein>
    <submittedName>
        <fullName evidence="2">Uncharacterized protein</fullName>
    </submittedName>
</protein>
<dbReference type="EMBL" id="BDIP01007874">
    <property type="protein sequence ID" value="GCA64612.1"/>
    <property type="molecule type" value="Genomic_DNA"/>
</dbReference>
<feature type="compositionally biased region" description="Basic and acidic residues" evidence="1">
    <location>
        <begin position="30"/>
        <end position="40"/>
    </location>
</feature>
<gene>
    <name evidence="2" type="ORF">KIPB_014823</name>
</gene>
<feature type="compositionally biased region" description="Gly residues" evidence="1">
    <location>
        <begin position="50"/>
        <end position="67"/>
    </location>
</feature>
<evidence type="ECO:0000256" key="1">
    <source>
        <dbReference type="SAM" id="MobiDB-lite"/>
    </source>
</evidence>
<sequence>MSMGIAAILPPHRVWAPDLGVGEGEWERQTFRTHPERGPPSREGCSHSIGGTGRVGRGSARGSGVGLRGAALETARARDAGRREEGEDIPGMRCVYTLHLP</sequence>